<keyword evidence="2" id="KW-1185">Reference proteome</keyword>
<dbReference type="SUPFAM" id="SSF52047">
    <property type="entry name" value="RNI-like"/>
    <property type="match status" value="1"/>
</dbReference>
<proteinExistence type="predicted"/>
<accession>A0ABP1CVT2</accession>
<gene>
    <name evidence="1" type="ORF">GFSPODELE1_LOCUS2238</name>
</gene>
<evidence type="ECO:0000313" key="1">
    <source>
        <dbReference type="EMBL" id="CAL1698634.1"/>
    </source>
</evidence>
<evidence type="ECO:0008006" key="3">
    <source>
        <dbReference type="Google" id="ProtNLM"/>
    </source>
</evidence>
<evidence type="ECO:0000313" key="2">
    <source>
        <dbReference type="Proteomes" id="UP001497453"/>
    </source>
</evidence>
<organism evidence="1 2">
    <name type="scientific">Somion occarium</name>
    <dbReference type="NCBI Taxonomy" id="3059160"/>
    <lineage>
        <taxon>Eukaryota</taxon>
        <taxon>Fungi</taxon>
        <taxon>Dikarya</taxon>
        <taxon>Basidiomycota</taxon>
        <taxon>Agaricomycotina</taxon>
        <taxon>Agaricomycetes</taxon>
        <taxon>Polyporales</taxon>
        <taxon>Cerrenaceae</taxon>
        <taxon>Somion</taxon>
    </lineage>
</organism>
<name>A0ABP1CVT2_9APHY</name>
<sequence>MIRFRTLTYFLIYLSDTDMANVVDTSLCTSNLCGWKVPQELIDSIIDELHEDVAALRACALVSSAWLLRSRRGLFHSLTLICDAHTKDIHEFIRFLRSSYPVGACVRHLDMRSCNTTLRAVHDPFAPPPRLVPQGTVALECIKDVVALLPNLLTLMLVGLRWREVYETLGMFHKHNLQKLIISDVTSELVDNVLSPAAIAQLIDLFPFLQVLELSNIWIIHQPYAAPSIVTFLAPETLIVSDHLHFKYILIEAVRYLRILSSIDGTISAVLDSRQLQPSNITTLEVGTNTEFRLPTDASTKLAASLRSHPNLQTLVFRPYDEVKCAAKKEPLHPRQILTFCQNAFDIITCGPPALCHAILILSAEYRRGMRVQHWPNLKVMAGLPANVQVLVCEAGNAKTFSARCDCATQWTLVGRVEREEGAVVFRRVAEDLTSSVIGGLG</sequence>
<dbReference type="EMBL" id="OZ037953">
    <property type="protein sequence ID" value="CAL1698634.1"/>
    <property type="molecule type" value="Genomic_DNA"/>
</dbReference>
<protein>
    <recommendedName>
        <fullName evidence="3">F-box domain-containing protein</fullName>
    </recommendedName>
</protein>
<dbReference type="Proteomes" id="UP001497453">
    <property type="component" value="Chromosome 10"/>
</dbReference>
<reference evidence="2" key="1">
    <citation type="submission" date="2024-04" db="EMBL/GenBank/DDBJ databases">
        <authorList>
            <person name="Shaw F."/>
            <person name="Minotto A."/>
        </authorList>
    </citation>
    <scope>NUCLEOTIDE SEQUENCE [LARGE SCALE GENOMIC DNA]</scope>
</reference>